<dbReference type="InterPro" id="IPR010982">
    <property type="entry name" value="Lambda_DNA-bd_dom_sf"/>
</dbReference>
<proteinExistence type="predicted"/>
<dbReference type="SUPFAM" id="SSF53850">
    <property type="entry name" value="Periplasmic binding protein-like II"/>
    <property type="match status" value="1"/>
</dbReference>
<dbReference type="InterPro" id="IPR006059">
    <property type="entry name" value="SBP"/>
</dbReference>
<reference evidence="5 6" key="1">
    <citation type="journal article" date="2019" name="Syst. Appl. Microbiol.">
        <title>Characterization of Bifidobacterium species in feaces of the Egyptian fruit bat: Description of B. vespertilionis sp. nov. and B. rousetti sp. nov.</title>
        <authorList>
            <person name="Modesto M."/>
            <person name="Satti M."/>
            <person name="Watanabe K."/>
            <person name="Puglisi E."/>
            <person name="Morelli L."/>
            <person name="Huang C.-H."/>
            <person name="Liou J.-S."/>
            <person name="Miyashita M."/>
            <person name="Tamura T."/>
            <person name="Saito S."/>
            <person name="Mori K."/>
            <person name="Huang L."/>
            <person name="Sciavilla P."/>
            <person name="Sandri C."/>
            <person name="Spiezio C."/>
            <person name="Vitali F."/>
            <person name="Cavalieri D."/>
            <person name="Perpetuini G."/>
            <person name="Tofalo R."/>
            <person name="Bonetti A."/>
            <person name="Arita M."/>
            <person name="Mattarelli P."/>
        </authorList>
    </citation>
    <scope>NUCLEOTIDE SEQUENCE [LARGE SCALE GENOMIC DNA]</scope>
    <source>
        <strain evidence="5 6">RST17</strain>
    </source>
</reference>
<dbReference type="PANTHER" id="PTHR30146:SF109">
    <property type="entry name" value="HTH-TYPE TRANSCRIPTIONAL REGULATOR GALS"/>
    <property type="match status" value="1"/>
</dbReference>
<dbReference type="CDD" id="cd06267">
    <property type="entry name" value="PBP1_LacI_sugar_binding-like"/>
    <property type="match status" value="1"/>
</dbReference>
<dbReference type="GO" id="GO:0003700">
    <property type="term" value="F:DNA-binding transcription factor activity"/>
    <property type="evidence" value="ECO:0007669"/>
    <property type="project" value="TreeGrafter"/>
</dbReference>
<dbReference type="SUPFAM" id="SSF47413">
    <property type="entry name" value="lambda repressor-like DNA-binding domains"/>
    <property type="match status" value="1"/>
</dbReference>
<evidence type="ECO:0000256" key="2">
    <source>
        <dbReference type="ARBA" id="ARBA00023125"/>
    </source>
</evidence>
<organism evidence="5 6">
    <name type="scientific">Bifidobacterium myosotis</name>
    <dbReference type="NCBI Taxonomy" id="1630166"/>
    <lineage>
        <taxon>Bacteria</taxon>
        <taxon>Bacillati</taxon>
        <taxon>Actinomycetota</taxon>
        <taxon>Actinomycetes</taxon>
        <taxon>Bifidobacteriales</taxon>
        <taxon>Bifidobacteriaceae</taxon>
        <taxon>Bifidobacterium</taxon>
    </lineage>
</organism>
<dbReference type="InterPro" id="IPR028082">
    <property type="entry name" value="Peripla_BP_I"/>
</dbReference>
<dbReference type="Pfam" id="PF13416">
    <property type="entry name" value="SBP_bac_8"/>
    <property type="match status" value="1"/>
</dbReference>
<dbReference type="SUPFAM" id="SSF53822">
    <property type="entry name" value="Periplasmic binding protein-like I"/>
    <property type="match status" value="1"/>
</dbReference>
<dbReference type="PANTHER" id="PTHR30146">
    <property type="entry name" value="LACI-RELATED TRANSCRIPTIONAL REPRESSOR"/>
    <property type="match status" value="1"/>
</dbReference>
<keyword evidence="3" id="KW-0804">Transcription</keyword>
<evidence type="ECO:0000259" key="4">
    <source>
        <dbReference type="PROSITE" id="PS50932"/>
    </source>
</evidence>
<dbReference type="PROSITE" id="PS50932">
    <property type="entry name" value="HTH_LACI_2"/>
    <property type="match status" value="1"/>
</dbReference>
<dbReference type="Gene3D" id="3.40.190.10">
    <property type="entry name" value="Periplasmic binding protein-like II"/>
    <property type="match status" value="1"/>
</dbReference>
<keyword evidence="1" id="KW-0805">Transcription regulation</keyword>
<dbReference type="Pfam" id="PF00356">
    <property type="entry name" value="LacI"/>
    <property type="match status" value="1"/>
</dbReference>
<dbReference type="Gene3D" id="3.40.50.2300">
    <property type="match status" value="2"/>
</dbReference>
<gene>
    <name evidence="5" type="ORF">EMO91_07620</name>
</gene>
<dbReference type="AlphaFoldDB" id="A0A5M9ZJC4"/>
<dbReference type="Pfam" id="PF13377">
    <property type="entry name" value="Peripla_BP_3"/>
    <property type="match status" value="1"/>
</dbReference>
<feature type="domain" description="HTH lacI-type" evidence="4">
    <location>
        <begin position="13"/>
        <end position="56"/>
    </location>
</feature>
<evidence type="ECO:0000256" key="3">
    <source>
        <dbReference type="ARBA" id="ARBA00023163"/>
    </source>
</evidence>
<name>A0A5M9ZJC4_9BIFI</name>
<accession>A0A5M9ZJC4</accession>
<evidence type="ECO:0000313" key="5">
    <source>
        <dbReference type="EMBL" id="KAA8827701.1"/>
    </source>
</evidence>
<dbReference type="CDD" id="cd01392">
    <property type="entry name" value="HTH_LacI"/>
    <property type="match status" value="1"/>
</dbReference>
<evidence type="ECO:0000313" key="6">
    <source>
        <dbReference type="Proteomes" id="UP000410049"/>
    </source>
</evidence>
<evidence type="ECO:0000256" key="1">
    <source>
        <dbReference type="ARBA" id="ARBA00023015"/>
    </source>
</evidence>
<keyword evidence="2" id="KW-0238">DNA-binding</keyword>
<sequence length="758" mass="84688">MTIPREPNRTKRVTLADVADLAGVTTATASRALSKPGRISIATEMKVRQAAEQLGYGAGRMPTITGTHRLAVIASDLADPSLLPLIRYMMRILDRQNLSSAIFDAAADTVRERILIESNLGLYDGMVLLNPMQSETRIARWAGSRPMVTYNRPVSATAGVETDAQMAVNDAVGMLHDMNHRRIVYVCSNADQWIAQRRRQWIGTATARYDSMRFVTVNAQGANEEYADLYRKVMADGPDAVFAGSDTLALSFIAQANQNGTRIPDDVSVISFDDSPLASCGVPPLASIRATLECAAQQLVALLGSILRDPEHASHQHIRSNATFLLRPSLKRKNAPLSRKRISLALTDTTSVTDLTLLSSSTIEALPRIDEFMRQYPTIRITPVEGGSQTETMHRYIEYVRDNHNIPDLINIQYQYLPQFAANDLLLNFRNNTIERSWSRDFADQAWQDVHYAGGLYGIPGDLSQIVMFYRRDIFERHGLRIPTTWQEYHDIGVRLHDLDQSTTMGLLDISTSAPYGTFYRMSGARLWTTDAKHNTINFHFGTPQVQETARFIQQCIDDHVLHCDAQILARNYTYVPDISDGRFATIVHANWQARMLASTYRHDTGKWRIALAPTFEGKGRRTANIGGSLIAVSNRIPREKQAPALAFAHWFQASADAVRLRTRGSVSAAVPFLDAMKRNEDVDPFYGQNVQHILADALETVPDKWESLPIMTRLDTDFRFIVAPSLVPGGDSPTRLLDLQHSLAQYAVDHGYTVSEE</sequence>
<dbReference type="EMBL" id="RZUH01000005">
    <property type="protein sequence ID" value="KAA8827701.1"/>
    <property type="molecule type" value="Genomic_DNA"/>
</dbReference>
<dbReference type="SMART" id="SM00354">
    <property type="entry name" value="HTH_LACI"/>
    <property type="match status" value="1"/>
</dbReference>
<dbReference type="Gene3D" id="1.10.260.40">
    <property type="entry name" value="lambda repressor-like DNA-binding domains"/>
    <property type="match status" value="1"/>
</dbReference>
<dbReference type="GO" id="GO:0000976">
    <property type="term" value="F:transcription cis-regulatory region binding"/>
    <property type="evidence" value="ECO:0007669"/>
    <property type="project" value="TreeGrafter"/>
</dbReference>
<protein>
    <submittedName>
        <fullName evidence="5">Extracellular solute-binding protein</fullName>
    </submittedName>
</protein>
<dbReference type="Proteomes" id="UP000410049">
    <property type="component" value="Unassembled WGS sequence"/>
</dbReference>
<dbReference type="InterPro" id="IPR000843">
    <property type="entry name" value="HTH_LacI"/>
</dbReference>
<dbReference type="PROSITE" id="PS00356">
    <property type="entry name" value="HTH_LACI_1"/>
    <property type="match status" value="1"/>
</dbReference>
<dbReference type="InterPro" id="IPR046335">
    <property type="entry name" value="LacI/GalR-like_sensor"/>
</dbReference>
<comment type="caution">
    <text evidence="5">The sequence shown here is derived from an EMBL/GenBank/DDBJ whole genome shotgun (WGS) entry which is preliminary data.</text>
</comment>